<feature type="domain" description="GTP-binding protein TrmE N-terminal" evidence="9">
    <location>
        <begin position="8"/>
        <end position="124"/>
    </location>
</feature>
<evidence type="ECO:0000256" key="4">
    <source>
        <dbReference type="ARBA" id="ARBA00022958"/>
    </source>
</evidence>
<dbReference type="Gene3D" id="1.20.120.430">
    <property type="entry name" value="tRNA modification GTPase MnmE domain 2"/>
    <property type="match status" value="1"/>
</dbReference>
<dbReference type="Pfam" id="PF01926">
    <property type="entry name" value="MMR_HSR1"/>
    <property type="match status" value="1"/>
</dbReference>
<dbReference type="SUPFAM" id="SSF103025">
    <property type="entry name" value="Folate-binding domain"/>
    <property type="match status" value="1"/>
</dbReference>
<keyword evidence="5 6" id="KW-0342">GTP-binding</keyword>
<dbReference type="Gene3D" id="3.40.50.300">
    <property type="entry name" value="P-loop containing nucleotide triphosphate hydrolases"/>
    <property type="match status" value="1"/>
</dbReference>
<reference evidence="11 12" key="1">
    <citation type="journal article" date="2010" name="Stand. Genomic Sci.">
        <title>Complete genome sequence of Haliangium ochraceum type strain (SMP-2).</title>
        <authorList>
            <consortium name="US DOE Joint Genome Institute (JGI-PGF)"/>
            <person name="Ivanova N."/>
            <person name="Daum C."/>
            <person name="Lang E."/>
            <person name="Abt B."/>
            <person name="Kopitz M."/>
            <person name="Saunders E."/>
            <person name="Lapidus A."/>
            <person name="Lucas S."/>
            <person name="Glavina Del Rio T."/>
            <person name="Nolan M."/>
            <person name="Tice H."/>
            <person name="Copeland A."/>
            <person name="Cheng J.F."/>
            <person name="Chen F."/>
            <person name="Bruce D."/>
            <person name="Goodwin L."/>
            <person name="Pitluck S."/>
            <person name="Mavromatis K."/>
            <person name="Pati A."/>
            <person name="Mikhailova N."/>
            <person name="Chen A."/>
            <person name="Palaniappan K."/>
            <person name="Land M."/>
            <person name="Hauser L."/>
            <person name="Chang Y.J."/>
            <person name="Jeffries C.D."/>
            <person name="Detter J.C."/>
            <person name="Brettin T."/>
            <person name="Rohde M."/>
            <person name="Goker M."/>
            <person name="Bristow J."/>
            <person name="Markowitz V."/>
            <person name="Eisen J.A."/>
            <person name="Hugenholtz P."/>
            <person name="Kyrpides N.C."/>
            <person name="Klenk H.P."/>
        </authorList>
    </citation>
    <scope>NUCLEOTIDE SEQUENCE [LARGE SCALE GENOMIC DNA]</scope>
    <source>
        <strain evidence="12">DSM 14365 / CIP 107738 / JCM 11303 / AJ 13395 / SMP-2</strain>
    </source>
</reference>
<feature type="domain" description="G" evidence="8">
    <location>
        <begin position="222"/>
        <end position="312"/>
    </location>
</feature>
<dbReference type="NCBIfam" id="TIGR00231">
    <property type="entry name" value="small_GTP"/>
    <property type="match status" value="1"/>
</dbReference>
<dbReference type="Gene3D" id="3.30.1360.120">
    <property type="entry name" value="Probable tRNA modification gtpase trme, domain 1"/>
    <property type="match status" value="1"/>
</dbReference>
<evidence type="ECO:0000313" key="12">
    <source>
        <dbReference type="Proteomes" id="UP000001880"/>
    </source>
</evidence>
<dbReference type="CDD" id="cd04164">
    <property type="entry name" value="trmE"/>
    <property type="match status" value="1"/>
</dbReference>
<feature type="domain" description="MnmE helical" evidence="10">
    <location>
        <begin position="127"/>
        <end position="471"/>
    </location>
</feature>
<dbReference type="GO" id="GO:0030488">
    <property type="term" value="P:tRNA methylation"/>
    <property type="evidence" value="ECO:0007669"/>
    <property type="project" value="TreeGrafter"/>
</dbReference>
<comment type="similarity">
    <text evidence="1 6">Belongs to the TRAFAC class TrmE-Era-EngA-EngB-Septin-like GTPase superfamily. TrmE GTPase family.</text>
</comment>
<feature type="binding site" evidence="6">
    <location>
        <begin position="249"/>
        <end position="255"/>
    </location>
    <ligand>
        <name>GTP</name>
        <dbReference type="ChEBI" id="CHEBI:37565"/>
    </ligand>
</feature>
<dbReference type="InterPro" id="IPR027417">
    <property type="entry name" value="P-loop_NTPase"/>
</dbReference>
<evidence type="ECO:0000259" key="8">
    <source>
        <dbReference type="Pfam" id="PF01926"/>
    </source>
</evidence>
<dbReference type="Pfam" id="PF10396">
    <property type="entry name" value="TrmE_N"/>
    <property type="match status" value="1"/>
</dbReference>
<comment type="cofactor">
    <cofactor evidence="6">
        <name>K(+)</name>
        <dbReference type="ChEBI" id="CHEBI:29103"/>
    </cofactor>
    <text evidence="6">Binds 1 potassium ion per subunit.</text>
</comment>
<evidence type="ECO:0000256" key="6">
    <source>
        <dbReference type="HAMAP-Rule" id="MF_00379"/>
    </source>
</evidence>
<dbReference type="Proteomes" id="UP000001880">
    <property type="component" value="Chromosome"/>
</dbReference>
<dbReference type="GO" id="GO:0005829">
    <property type="term" value="C:cytosol"/>
    <property type="evidence" value="ECO:0007669"/>
    <property type="project" value="TreeGrafter"/>
</dbReference>
<feature type="binding site" evidence="6">
    <location>
        <begin position="230"/>
        <end position="235"/>
    </location>
    <ligand>
        <name>GTP</name>
        <dbReference type="ChEBI" id="CHEBI:37565"/>
    </ligand>
</feature>
<dbReference type="GO" id="GO:0002098">
    <property type="term" value="P:tRNA wobble uridine modification"/>
    <property type="evidence" value="ECO:0007669"/>
    <property type="project" value="TreeGrafter"/>
</dbReference>
<feature type="compositionally biased region" description="Low complexity" evidence="7">
    <location>
        <begin position="334"/>
        <end position="349"/>
    </location>
</feature>
<dbReference type="GO" id="GO:0046872">
    <property type="term" value="F:metal ion binding"/>
    <property type="evidence" value="ECO:0007669"/>
    <property type="project" value="UniProtKB-KW"/>
</dbReference>
<sequence>MLSAQRDTIAAIATPTGTGGVGVVRISGPQAGAVLGRVLARAPDDLPDRALVYGLARDRDGGRLDDVLAVLMRAPRSFTGEDVAEIHGHGGPVNMSRLLRAVLEQGARPAEPGEFTRRAFENGKLDLVRAEAILDVIEAGSERAWRLAQAQLAGDFGQQVTALRARATSLLAEVEACIDFPEEGEDYLATSEVAARCRTLGRELSGFAGTFALGRALRSGIEVALVGPVNAGKSSIFNALIGSERAIVDAAPGTTRDYVEARAVWDGVPVTVIDTAGERDVAGSQAGERIEARGIEMGRARAAQADLRVHLRSATGAGGAQGEGGGDGADRAHGAAGTQDDAGAWSAASADERELQVWSKCDLGAPADGDPRPRTSARTGAGLDALKQLILERVCGASLEADEGHVVTSERQRDLLAHAAAAFERAAQARDARAPIEVLALEIREATEQLARLMGERVGEEVLDDLFGRFCIGK</sequence>
<protein>
    <recommendedName>
        <fullName evidence="6">tRNA modification GTPase MnmE</fullName>
        <ecNumber evidence="6">3.6.-.-</ecNumber>
    </recommendedName>
</protein>
<feature type="binding site" evidence="6">
    <location>
        <position position="85"/>
    </location>
    <ligand>
        <name>(6S)-5-formyl-5,6,7,8-tetrahydrofolate</name>
        <dbReference type="ChEBI" id="CHEBI:57457"/>
    </ligand>
</feature>
<dbReference type="InterPro" id="IPR031168">
    <property type="entry name" value="G_TrmE"/>
</dbReference>
<dbReference type="HOGENOM" id="CLU_019624_4_1_7"/>
<dbReference type="CDD" id="cd14858">
    <property type="entry name" value="TrmE_N"/>
    <property type="match status" value="1"/>
</dbReference>
<feature type="region of interest" description="Disordered" evidence="7">
    <location>
        <begin position="315"/>
        <end position="349"/>
    </location>
</feature>
<dbReference type="SUPFAM" id="SSF52540">
    <property type="entry name" value="P-loop containing nucleoside triphosphate hydrolases"/>
    <property type="match status" value="1"/>
</dbReference>
<keyword evidence="6" id="KW-0378">Hydrolase</keyword>
<dbReference type="InterPro" id="IPR027368">
    <property type="entry name" value="MnmE_dom2"/>
</dbReference>
<evidence type="ECO:0000259" key="9">
    <source>
        <dbReference type="Pfam" id="PF10396"/>
    </source>
</evidence>
<accession>D0LVP0</accession>
<feature type="binding site" evidence="6">
    <location>
        <position position="124"/>
    </location>
    <ligand>
        <name>(6S)-5-formyl-5,6,7,8-tetrahydrofolate</name>
        <dbReference type="ChEBI" id="CHEBI:57457"/>
    </ligand>
</feature>
<feature type="binding site" evidence="6">
    <location>
        <begin position="274"/>
        <end position="277"/>
    </location>
    <ligand>
        <name>GTP</name>
        <dbReference type="ChEBI" id="CHEBI:37565"/>
    </ligand>
</feature>
<feature type="compositionally biased region" description="Gly residues" evidence="7">
    <location>
        <begin position="316"/>
        <end position="327"/>
    </location>
</feature>
<dbReference type="EC" id="3.6.-.-" evidence="6"/>
<feature type="binding site" evidence="6">
    <location>
        <position position="474"/>
    </location>
    <ligand>
        <name>(6S)-5-formyl-5,6,7,8-tetrahydrofolate</name>
        <dbReference type="ChEBI" id="CHEBI:57457"/>
    </ligand>
</feature>
<comment type="subunit">
    <text evidence="6">Homodimer. Heterotetramer of two MnmE and two MnmG subunits.</text>
</comment>
<keyword evidence="12" id="KW-1185">Reference proteome</keyword>
<dbReference type="RefSeq" id="WP_012831950.1">
    <property type="nucleotide sequence ID" value="NC_013440.1"/>
</dbReference>
<dbReference type="InterPro" id="IPR027266">
    <property type="entry name" value="TrmE/GcvT-like"/>
</dbReference>
<dbReference type="PANTHER" id="PTHR42714">
    <property type="entry name" value="TRNA MODIFICATION GTPASE GTPBP3"/>
    <property type="match status" value="1"/>
</dbReference>
<comment type="subcellular location">
    <subcellularLocation>
        <location evidence="6">Cytoplasm</location>
    </subcellularLocation>
</comment>
<dbReference type="InterPro" id="IPR004520">
    <property type="entry name" value="GTPase_MnmE"/>
</dbReference>
<feature type="binding site" evidence="6">
    <location>
        <position position="25"/>
    </location>
    <ligand>
        <name>(6S)-5-formyl-5,6,7,8-tetrahydrofolate</name>
        <dbReference type="ChEBI" id="CHEBI:57457"/>
    </ligand>
</feature>
<dbReference type="HAMAP" id="MF_00379">
    <property type="entry name" value="GTPase_MnmE"/>
    <property type="match status" value="1"/>
</dbReference>
<evidence type="ECO:0000256" key="2">
    <source>
        <dbReference type="ARBA" id="ARBA00022694"/>
    </source>
</evidence>
<evidence type="ECO:0000313" key="11">
    <source>
        <dbReference type="EMBL" id="ACY19358.1"/>
    </source>
</evidence>
<evidence type="ECO:0000256" key="5">
    <source>
        <dbReference type="ARBA" id="ARBA00023134"/>
    </source>
</evidence>
<evidence type="ECO:0000256" key="7">
    <source>
        <dbReference type="SAM" id="MobiDB-lite"/>
    </source>
</evidence>
<proteinExistence type="inferred from homology"/>
<dbReference type="InterPro" id="IPR018948">
    <property type="entry name" value="GTP-bd_TrmE_N"/>
</dbReference>
<keyword evidence="4 6" id="KW-0630">Potassium</keyword>
<comment type="caution">
    <text evidence="6">Lacks conserved residue(s) required for the propagation of feature annotation.</text>
</comment>
<comment type="function">
    <text evidence="6">Exhibits a very high intrinsic GTPase hydrolysis rate. Involved in the addition of a carboxymethylaminomethyl (cmnm) group at the wobble position (U34) of certain tRNAs, forming tRNA-cmnm(5)s(2)U34.</text>
</comment>
<feature type="binding site" evidence="6">
    <location>
        <position position="234"/>
    </location>
    <ligand>
        <name>Mg(2+)</name>
        <dbReference type="ChEBI" id="CHEBI:18420"/>
    </ligand>
</feature>
<name>D0LVP0_HALO1</name>
<gene>
    <name evidence="6" type="primary">mnmE</name>
    <name evidence="6" type="synonym">trmE</name>
    <name evidence="11" type="ordered locus">Hoch_6895</name>
</gene>
<dbReference type="OrthoDB" id="9805918at2"/>
<dbReference type="PANTHER" id="PTHR42714:SF2">
    <property type="entry name" value="TRNA MODIFICATION GTPASE GTPBP3, MITOCHONDRIAL"/>
    <property type="match status" value="1"/>
</dbReference>
<keyword evidence="2 6" id="KW-0819">tRNA processing</keyword>
<evidence type="ECO:0000259" key="10">
    <source>
        <dbReference type="Pfam" id="PF12631"/>
    </source>
</evidence>
<dbReference type="InterPro" id="IPR025867">
    <property type="entry name" value="MnmE_helical"/>
</dbReference>
<dbReference type="eggNOG" id="COG0486">
    <property type="taxonomic scope" value="Bacteria"/>
</dbReference>
<evidence type="ECO:0000256" key="3">
    <source>
        <dbReference type="ARBA" id="ARBA00022741"/>
    </source>
</evidence>
<keyword evidence="6" id="KW-0479">Metal-binding</keyword>
<feature type="binding site" evidence="6">
    <location>
        <position position="255"/>
    </location>
    <ligand>
        <name>Mg(2+)</name>
        <dbReference type="ChEBI" id="CHEBI:18420"/>
    </ligand>
</feature>
<dbReference type="Pfam" id="PF12631">
    <property type="entry name" value="MnmE_helical"/>
    <property type="match status" value="1"/>
</dbReference>
<dbReference type="EMBL" id="CP001804">
    <property type="protein sequence ID" value="ACY19358.1"/>
    <property type="molecule type" value="Genomic_DNA"/>
</dbReference>
<organism evidence="11 12">
    <name type="scientific">Haliangium ochraceum (strain DSM 14365 / JCM 11303 / SMP-2)</name>
    <dbReference type="NCBI Taxonomy" id="502025"/>
    <lineage>
        <taxon>Bacteria</taxon>
        <taxon>Pseudomonadati</taxon>
        <taxon>Myxococcota</taxon>
        <taxon>Polyangia</taxon>
        <taxon>Haliangiales</taxon>
        <taxon>Kofleriaceae</taxon>
        <taxon>Haliangium</taxon>
    </lineage>
</organism>
<keyword evidence="6" id="KW-0460">Magnesium</keyword>
<dbReference type="GO" id="GO:0003924">
    <property type="term" value="F:GTPase activity"/>
    <property type="evidence" value="ECO:0007669"/>
    <property type="project" value="UniProtKB-UniRule"/>
</dbReference>
<dbReference type="AlphaFoldDB" id="D0LVP0"/>
<feature type="binding site" evidence="6">
    <location>
        <begin position="376"/>
        <end position="378"/>
    </location>
    <ligand>
        <name>GTP</name>
        <dbReference type="ChEBI" id="CHEBI:37565"/>
    </ligand>
</feature>
<dbReference type="KEGG" id="hoh:Hoch_6895"/>
<dbReference type="InterPro" id="IPR005225">
    <property type="entry name" value="Small_GTP-bd"/>
</dbReference>
<keyword evidence="3 6" id="KW-0547">Nucleotide-binding</keyword>
<evidence type="ECO:0000256" key="1">
    <source>
        <dbReference type="ARBA" id="ARBA00011043"/>
    </source>
</evidence>
<dbReference type="STRING" id="502025.Hoch_6895"/>
<keyword evidence="6" id="KW-0963">Cytoplasm</keyword>
<dbReference type="SUPFAM" id="SSF116878">
    <property type="entry name" value="TrmE connector domain"/>
    <property type="match status" value="1"/>
</dbReference>
<dbReference type="GO" id="GO:0005525">
    <property type="term" value="F:GTP binding"/>
    <property type="evidence" value="ECO:0007669"/>
    <property type="project" value="UniProtKB-UniRule"/>
</dbReference>
<dbReference type="InterPro" id="IPR006073">
    <property type="entry name" value="GTP-bd"/>
</dbReference>